<dbReference type="OrthoDB" id="9900818at2"/>
<evidence type="ECO:0000313" key="1">
    <source>
        <dbReference type="EMBL" id="TMR11071.1"/>
    </source>
</evidence>
<accession>A0A5S4F4H8</accession>
<keyword evidence="2" id="KW-1185">Reference proteome</keyword>
<evidence type="ECO:0000313" key="2">
    <source>
        <dbReference type="Proteomes" id="UP000309128"/>
    </source>
</evidence>
<dbReference type="EMBL" id="VCKY01000168">
    <property type="protein sequence ID" value="TMR11071.1"/>
    <property type="molecule type" value="Genomic_DNA"/>
</dbReference>
<comment type="caution">
    <text evidence="1">The sequence shown here is derived from an EMBL/GenBank/DDBJ whole genome shotgun (WGS) entry which is preliminary data.</text>
</comment>
<dbReference type="Proteomes" id="UP000309128">
    <property type="component" value="Unassembled WGS sequence"/>
</dbReference>
<organism evidence="1 2">
    <name type="scientific">Nonomuraea turkmeniaca</name>
    <dbReference type="NCBI Taxonomy" id="103838"/>
    <lineage>
        <taxon>Bacteria</taxon>
        <taxon>Bacillati</taxon>
        <taxon>Actinomycetota</taxon>
        <taxon>Actinomycetes</taxon>
        <taxon>Streptosporangiales</taxon>
        <taxon>Streptosporangiaceae</taxon>
        <taxon>Nonomuraea</taxon>
    </lineage>
</organism>
<dbReference type="AlphaFoldDB" id="A0A5S4F4H8"/>
<gene>
    <name evidence="1" type="ORF">ETD86_37135</name>
</gene>
<dbReference type="RefSeq" id="WP_138671320.1">
    <property type="nucleotide sequence ID" value="NZ_VCKY01000168.1"/>
</dbReference>
<proteinExistence type="predicted"/>
<sequence>MSDQTPPAPRGLSRPLKELIDWPSPDQFRTIARVLGLVDAVQERLDREAAERKNAGEAA</sequence>
<name>A0A5S4F4H8_9ACTN</name>
<protein>
    <submittedName>
        <fullName evidence="1">Uncharacterized protein</fullName>
    </submittedName>
</protein>
<reference evidence="1 2" key="1">
    <citation type="submission" date="2019-05" db="EMBL/GenBank/DDBJ databases">
        <title>Draft genome sequence of Nonomuraea turkmeniaca DSM 43926.</title>
        <authorList>
            <person name="Saricaoglu S."/>
            <person name="Isik K."/>
        </authorList>
    </citation>
    <scope>NUCLEOTIDE SEQUENCE [LARGE SCALE GENOMIC DNA]</scope>
    <source>
        <strain evidence="1 2">DSM 43926</strain>
    </source>
</reference>